<comment type="similarity">
    <text evidence="1 2">Belongs to the short-chain dehydrogenases/reductases (SDR) family.</text>
</comment>
<dbReference type="Proteomes" id="UP001180840">
    <property type="component" value="Unassembled WGS sequence"/>
</dbReference>
<name>A0ABU1ZYT7_9CORY</name>
<dbReference type="EC" id="1.3.1.25" evidence="3"/>
<evidence type="ECO:0000256" key="1">
    <source>
        <dbReference type="ARBA" id="ARBA00006484"/>
    </source>
</evidence>
<dbReference type="PANTHER" id="PTHR42760:SF123">
    <property type="entry name" value="OXIDOREDUCTASE"/>
    <property type="match status" value="1"/>
</dbReference>
<keyword evidence="3" id="KW-0560">Oxidoreductase</keyword>
<dbReference type="GO" id="GO:0047116">
    <property type="term" value="F:1,6-dihydroxycyclohexa-2,4-diene-1-carboxylate dehydrogenase activity"/>
    <property type="evidence" value="ECO:0007669"/>
    <property type="project" value="UniProtKB-EC"/>
</dbReference>
<dbReference type="PRINTS" id="PR00081">
    <property type="entry name" value="GDHRDH"/>
</dbReference>
<dbReference type="Pfam" id="PF00106">
    <property type="entry name" value="adh_short"/>
    <property type="match status" value="1"/>
</dbReference>
<protein>
    <submittedName>
        <fullName evidence="3">Dihydroxycyclohexadiene carboxylate dehydrogenase</fullName>
        <ecNumber evidence="3">1.3.1.-</ecNumber>
        <ecNumber evidence="3">1.3.1.25</ecNumber>
    </submittedName>
</protein>
<evidence type="ECO:0000256" key="2">
    <source>
        <dbReference type="RuleBase" id="RU000363"/>
    </source>
</evidence>
<dbReference type="PROSITE" id="PS00061">
    <property type="entry name" value="ADH_SHORT"/>
    <property type="match status" value="1"/>
</dbReference>
<evidence type="ECO:0000313" key="4">
    <source>
        <dbReference type="Proteomes" id="UP001180840"/>
    </source>
</evidence>
<evidence type="ECO:0000313" key="3">
    <source>
        <dbReference type="EMBL" id="MDR7330091.1"/>
    </source>
</evidence>
<dbReference type="NCBIfam" id="NF009463">
    <property type="entry name" value="PRK12823.1"/>
    <property type="match status" value="1"/>
</dbReference>
<reference evidence="3" key="1">
    <citation type="submission" date="2023-07" db="EMBL/GenBank/DDBJ databases">
        <title>Sequencing the genomes of 1000 actinobacteria strains.</title>
        <authorList>
            <person name="Klenk H.-P."/>
        </authorList>
    </citation>
    <scope>NUCLEOTIDE SEQUENCE</scope>
    <source>
        <strain evidence="3">DSM 107476</strain>
    </source>
</reference>
<dbReference type="PRINTS" id="PR00080">
    <property type="entry name" value="SDRFAMILY"/>
</dbReference>
<comment type="caution">
    <text evidence="3">The sequence shown here is derived from an EMBL/GenBank/DDBJ whole genome shotgun (WGS) entry which is preliminary data.</text>
</comment>
<dbReference type="InterPro" id="IPR036291">
    <property type="entry name" value="NAD(P)-bd_dom_sf"/>
</dbReference>
<dbReference type="InterPro" id="IPR020904">
    <property type="entry name" value="Sc_DH/Rdtase_CS"/>
</dbReference>
<dbReference type="SUPFAM" id="SSF51735">
    <property type="entry name" value="NAD(P)-binding Rossmann-fold domains"/>
    <property type="match status" value="1"/>
</dbReference>
<dbReference type="NCBIfam" id="NF040811">
    <property type="entry name" value="BenD"/>
    <property type="match status" value="1"/>
</dbReference>
<dbReference type="EC" id="1.3.1.-" evidence="3"/>
<accession>A0ABU1ZYT7</accession>
<dbReference type="Gene3D" id="3.40.50.720">
    <property type="entry name" value="NAD(P)-binding Rossmann-like Domain"/>
    <property type="match status" value="1"/>
</dbReference>
<dbReference type="EMBL" id="JAVDXZ010000001">
    <property type="protein sequence ID" value="MDR7330091.1"/>
    <property type="molecule type" value="Genomic_DNA"/>
</dbReference>
<keyword evidence="4" id="KW-1185">Reference proteome</keyword>
<sequence>MVEAADKNIFGSMPTGQGIEDLATPPSLVTPGRFKGVRVLITGAAQGIGLAVAHRIAHESGSIFLVDRSEHVHAVADKFCEVTCGGVGSATADLETWEGAESMVAACHEALDGFDVAINVVGGTIWAKPFEHYAPAEIEAEVRRSLFTTLWSVRAQLPSLVDQGGGTIVNVSSVATRGVNRIPYAASKGGVNALTAALAKEAAPKNVRVVATAPGGTLAPERQIKRGPGPEGEQEKKWYQEIVDQTIESSEFKRYGTLEEQAAPIVFLASREAGYITGSVLPVAGGDQG</sequence>
<organism evidence="3 4">
    <name type="scientific">Corynebacterium guangdongense</name>
    <dbReference type="NCBI Taxonomy" id="1783348"/>
    <lineage>
        <taxon>Bacteria</taxon>
        <taxon>Bacillati</taxon>
        <taxon>Actinomycetota</taxon>
        <taxon>Actinomycetes</taxon>
        <taxon>Mycobacteriales</taxon>
        <taxon>Corynebacteriaceae</taxon>
        <taxon>Corynebacterium</taxon>
    </lineage>
</organism>
<dbReference type="PANTHER" id="PTHR42760">
    <property type="entry name" value="SHORT-CHAIN DEHYDROGENASES/REDUCTASES FAMILY MEMBER"/>
    <property type="match status" value="1"/>
</dbReference>
<dbReference type="InterPro" id="IPR047686">
    <property type="entry name" value="BenD"/>
</dbReference>
<gene>
    <name evidence="3" type="ORF">J2S39_001767</name>
</gene>
<dbReference type="InterPro" id="IPR002347">
    <property type="entry name" value="SDR_fam"/>
</dbReference>
<dbReference type="RefSeq" id="WP_290195476.1">
    <property type="nucleotide sequence ID" value="NZ_CP047654.1"/>
</dbReference>
<proteinExistence type="inferred from homology"/>